<keyword evidence="6 10" id="KW-1133">Transmembrane helix</keyword>
<dbReference type="GO" id="GO:0007165">
    <property type="term" value="P:signal transduction"/>
    <property type="evidence" value="ECO:0007669"/>
    <property type="project" value="UniProtKB-KW"/>
</dbReference>
<feature type="transmembrane region" description="Helical" evidence="10">
    <location>
        <begin position="175"/>
        <end position="194"/>
    </location>
</feature>
<evidence type="ECO:0000256" key="1">
    <source>
        <dbReference type="ARBA" id="ARBA00004651"/>
    </source>
</evidence>
<dbReference type="AlphaFoldDB" id="A0A0M3SBN8"/>
<keyword evidence="2" id="KW-1003">Cell membrane</keyword>
<feature type="transmembrane region" description="Helical" evidence="10">
    <location>
        <begin position="132"/>
        <end position="155"/>
    </location>
</feature>
<keyword evidence="4 10" id="KW-0812">Transmembrane</keyword>
<evidence type="ECO:0000256" key="4">
    <source>
        <dbReference type="ARBA" id="ARBA00022692"/>
    </source>
</evidence>
<evidence type="ECO:0000256" key="5">
    <source>
        <dbReference type="ARBA" id="ARBA00022725"/>
    </source>
</evidence>
<dbReference type="GO" id="GO:0005549">
    <property type="term" value="F:odorant binding"/>
    <property type="evidence" value="ECO:0007669"/>
    <property type="project" value="InterPro"/>
</dbReference>
<organism evidence="11">
    <name type="scientific">Locusta migratoria</name>
    <name type="common">Migratory locust</name>
    <dbReference type="NCBI Taxonomy" id="7004"/>
    <lineage>
        <taxon>Eukaryota</taxon>
        <taxon>Metazoa</taxon>
        <taxon>Ecdysozoa</taxon>
        <taxon>Arthropoda</taxon>
        <taxon>Hexapoda</taxon>
        <taxon>Insecta</taxon>
        <taxon>Pterygota</taxon>
        <taxon>Neoptera</taxon>
        <taxon>Polyneoptera</taxon>
        <taxon>Orthoptera</taxon>
        <taxon>Caelifera</taxon>
        <taxon>Acrididea</taxon>
        <taxon>Acridomorpha</taxon>
        <taxon>Acridoidea</taxon>
        <taxon>Acrididae</taxon>
        <taxon>Oedipodinae</taxon>
        <taxon>Locusta</taxon>
    </lineage>
</organism>
<reference evidence="11" key="2">
    <citation type="submission" date="2015-02" db="EMBL/GenBank/DDBJ databases">
        <authorList>
            <person name="Torres C."/>
        </authorList>
    </citation>
    <scope>NUCLEOTIDE SEQUENCE</scope>
</reference>
<reference evidence="11" key="1">
    <citation type="journal article" date="2015" name="Cell. Mol. Life Sci.">
        <title>Identification and functional analysis of olfactory receptor family reveal unusual characteristics of the olfactory system in the migratory locust.</title>
        <authorList>
            <person name="Wang Z."/>
            <person name="Yang P."/>
            <person name="Chen D."/>
            <person name="Jiang F."/>
            <person name="Li Y."/>
            <person name="Wang X."/>
            <person name="Kang L."/>
        </authorList>
    </citation>
    <scope>NUCLEOTIDE SEQUENCE</scope>
</reference>
<dbReference type="Pfam" id="PF02949">
    <property type="entry name" value="7tm_6"/>
    <property type="match status" value="1"/>
</dbReference>
<dbReference type="PANTHER" id="PTHR21137:SF3">
    <property type="entry name" value="ODORANT RECEPTOR 30A-RELATED"/>
    <property type="match status" value="1"/>
</dbReference>
<accession>A0A0M3SBN8</accession>
<comment type="subcellular location">
    <subcellularLocation>
        <location evidence="1">Cell membrane</location>
        <topology evidence="1">Multi-pass membrane protein</topology>
    </subcellularLocation>
</comment>
<dbReference type="GO" id="GO:0004984">
    <property type="term" value="F:olfactory receptor activity"/>
    <property type="evidence" value="ECO:0007669"/>
    <property type="project" value="InterPro"/>
</dbReference>
<evidence type="ECO:0000256" key="8">
    <source>
        <dbReference type="ARBA" id="ARBA00023170"/>
    </source>
</evidence>
<evidence type="ECO:0000313" key="11">
    <source>
        <dbReference type="EMBL" id="ALD51452.1"/>
    </source>
</evidence>
<keyword evidence="9" id="KW-0807">Transducer</keyword>
<proteinExistence type="evidence at transcript level"/>
<evidence type="ECO:0000256" key="6">
    <source>
        <dbReference type="ARBA" id="ARBA00022989"/>
    </source>
</evidence>
<name>A0A0M3SBN8_LOCMI</name>
<feature type="transmembrane region" description="Helical" evidence="10">
    <location>
        <begin position="272"/>
        <end position="293"/>
    </location>
</feature>
<evidence type="ECO:0000256" key="9">
    <source>
        <dbReference type="ARBA" id="ARBA00023224"/>
    </source>
</evidence>
<feature type="transmembrane region" description="Helical" evidence="10">
    <location>
        <begin position="201"/>
        <end position="222"/>
    </location>
</feature>
<evidence type="ECO:0000256" key="7">
    <source>
        <dbReference type="ARBA" id="ARBA00023136"/>
    </source>
</evidence>
<dbReference type="InterPro" id="IPR004117">
    <property type="entry name" value="7tm6_olfct_rcpt"/>
</dbReference>
<dbReference type="GO" id="GO:0005886">
    <property type="term" value="C:plasma membrane"/>
    <property type="evidence" value="ECO:0007669"/>
    <property type="project" value="UniProtKB-SubCell"/>
</dbReference>
<keyword evidence="7 10" id="KW-0472">Membrane</keyword>
<evidence type="ECO:0000256" key="2">
    <source>
        <dbReference type="ARBA" id="ARBA00022475"/>
    </source>
</evidence>
<dbReference type="PANTHER" id="PTHR21137">
    <property type="entry name" value="ODORANT RECEPTOR"/>
    <property type="match status" value="1"/>
</dbReference>
<protein>
    <submittedName>
        <fullName evidence="11">Odorant receptor 53</fullName>
    </submittedName>
</protein>
<feature type="transmembrane region" description="Helical" evidence="10">
    <location>
        <begin position="37"/>
        <end position="60"/>
    </location>
</feature>
<dbReference type="EMBL" id="KP843316">
    <property type="protein sequence ID" value="ALD51452.1"/>
    <property type="molecule type" value="mRNA"/>
</dbReference>
<sequence>MSAEPAQTWRSSASSVVSYNVRLLFLCGLWPLRRGRAFSAFTAAVLVAAALHAAGAFVGLCTEPGGLQEVTLALANLFVVCSAIVKSCFFLADRTRFCTLVSTLDRLVQVSGQQSAVGAGLRSRLSASARRAVRLTLAFHLYVLSALVGWCLMPALKRQRRLPFQQLRWLDTSSAAVYGASYALQCFATFFCSFINTHLDVFFMAVMIHVADQFAILAARFADLRLDADADPEGRLPQGERAVLAEDAYQQLRLCVRSHQELVRLVQLLDDVMSPIAMTQFVVGAINACMVLFPATYSTDVGAVLKCWAALPMVGIQIYLYCSGAHDIMEEAGAVSGAAYSCSWLGADRRRRRALLLVTCRAQRPLQLTA</sequence>
<keyword evidence="5" id="KW-0552">Olfaction</keyword>
<feature type="transmembrane region" description="Helical" evidence="10">
    <location>
        <begin position="72"/>
        <end position="92"/>
    </location>
</feature>
<evidence type="ECO:0000256" key="3">
    <source>
        <dbReference type="ARBA" id="ARBA00022606"/>
    </source>
</evidence>
<feature type="non-terminal residue" evidence="11">
    <location>
        <position position="370"/>
    </location>
</feature>
<evidence type="ECO:0000256" key="10">
    <source>
        <dbReference type="SAM" id="Phobius"/>
    </source>
</evidence>
<keyword evidence="3" id="KW-0716">Sensory transduction</keyword>
<keyword evidence="8 11" id="KW-0675">Receptor</keyword>